<dbReference type="InterPro" id="IPR027417">
    <property type="entry name" value="P-loop_NTPase"/>
</dbReference>
<dbReference type="Gene3D" id="3.40.50.300">
    <property type="entry name" value="P-loop containing nucleotide triphosphate hydrolases"/>
    <property type="match status" value="1"/>
</dbReference>
<protein>
    <submittedName>
        <fullName evidence="2">AAA family ATPase</fullName>
    </submittedName>
</protein>
<dbReference type="SUPFAM" id="SSF52540">
    <property type="entry name" value="P-loop containing nucleoside triphosphate hydrolases"/>
    <property type="match status" value="1"/>
</dbReference>
<name>A0ABT7Y7E7_9VIBR</name>
<dbReference type="PANTHER" id="PTHR42759">
    <property type="entry name" value="MOXR FAMILY PROTEIN"/>
    <property type="match status" value="1"/>
</dbReference>
<proteinExistence type="predicted"/>
<comment type="caution">
    <text evidence="2">The sequence shown here is derived from an EMBL/GenBank/DDBJ whole genome shotgun (WGS) entry which is preliminary data.</text>
</comment>
<gene>
    <name evidence="2" type="ORF">QWJ08_21600</name>
</gene>
<feature type="domain" description="ATPase dynein-related AAA" evidence="1">
    <location>
        <begin position="73"/>
        <end position="187"/>
    </location>
</feature>
<dbReference type="Proteomes" id="UP001169719">
    <property type="component" value="Unassembled WGS sequence"/>
</dbReference>
<evidence type="ECO:0000259" key="1">
    <source>
        <dbReference type="Pfam" id="PF07728"/>
    </source>
</evidence>
<organism evidence="2 3">
    <name type="scientific">Vibrio agarivorans</name>
    <dbReference type="NCBI Taxonomy" id="153622"/>
    <lineage>
        <taxon>Bacteria</taxon>
        <taxon>Pseudomonadati</taxon>
        <taxon>Pseudomonadota</taxon>
        <taxon>Gammaproteobacteria</taxon>
        <taxon>Vibrionales</taxon>
        <taxon>Vibrionaceae</taxon>
        <taxon>Vibrio</taxon>
    </lineage>
</organism>
<evidence type="ECO:0000313" key="3">
    <source>
        <dbReference type="Proteomes" id="UP001169719"/>
    </source>
</evidence>
<dbReference type="InterPro" id="IPR011704">
    <property type="entry name" value="ATPase_dyneun-rel_AAA"/>
</dbReference>
<evidence type="ECO:0000313" key="2">
    <source>
        <dbReference type="EMBL" id="MDN2483954.1"/>
    </source>
</evidence>
<dbReference type="Pfam" id="PF07728">
    <property type="entry name" value="AAA_5"/>
    <property type="match status" value="1"/>
</dbReference>
<keyword evidence="3" id="KW-1185">Reference proteome</keyword>
<reference evidence="2" key="1">
    <citation type="submission" date="2024-05" db="EMBL/GenBank/DDBJ databases">
        <title>Genome Sequences of Four Agar- Degrading Marine Bacteria.</title>
        <authorList>
            <person name="Phillips E.K."/>
            <person name="Shaffer J.C."/>
            <person name="Henson M.W."/>
            <person name="Temperton B."/>
            <person name="Thrash C.J."/>
            <person name="Martin M.O."/>
        </authorList>
    </citation>
    <scope>NUCLEOTIDE SEQUENCE</scope>
    <source>
        <strain evidence="2">EKP203</strain>
    </source>
</reference>
<dbReference type="PANTHER" id="PTHR42759:SF1">
    <property type="entry name" value="MAGNESIUM-CHELATASE SUBUNIT CHLD"/>
    <property type="match status" value="1"/>
</dbReference>
<dbReference type="RefSeq" id="WP_289964137.1">
    <property type="nucleotide sequence ID" value="NZ_JAUEOZ010000003.1"/>
</dbReference>
<dbReference type="InterPro" id="IPR050764">
    <property type="entry name" value="CbbQ/NirQ/NorQ/GpvN"/>
</dbReference>
<accession>A0ABT7Y7E7</accession>
<dbReference type="EMBL" id="JAUEOZ010000003">
    <property type="protein sequence ID" value="MDN2483954.1"/>
    <property type="molecule type" value="Genomic_DNA"/>
</dbReference>
<sequence>MFYNEVKVGWDQVFGEVKVSPKAPKLTKKVWSSNVKSPYVPDVKPNYVFRFTTGIRKLVSYLETGAGQKPWIFGPHGSGKTSLPNQLAALLGMEIRSEYVSENTEALDLLGQWMPNEAGGLKYEEGLVVQAMRTGQWVIINEFDLMEAREQKRLNELFEENSVTLPSGERVKAASGFRLMVTANTNGTGDMTGNYSNVSAGDSSVGDRFFFVELDYISRDEEKTLLTKQSDLILQGYCNDAADYKKYLGIVDKFINEPILNFASDTRLSHNKARMGDDSGLPAAISTRSVLEWQRQAVDDLFWIDSSNELIKEVENCMISSLEHSFIMGQRPDLQQTLIQMFNDRSGGIYKLF</sequence>